<dbReference type="Proteomes" id="UP000054144">
    <property type="component" value="Unassembled WGS sequence"/>
</dbReference>
<sequence length="274" mass="30622">MDNPPAQCPCLECSNDRQDGCSAPNKCIIEAREILASLGPKWWTASEQPDDLDLSEAQKVRNAQARDENEKILFNPSVKSRGPPAHHMRIFTVKEGPESGLPAKRSPRLVNLPSITAYVAGMKILRRKPAVDRKKTKSHLKLCREAIKANQGSSPSEEAIWESLSDKDLSNKQDTFLWKSLHDAFKTRGFWKHIPNFEGRGICPECGTEEDLEHILLKCKIPGQKIIWQLAKSLVEKRGIQWPDLSLGLIMSIGLVEPTMIEPSQSPVIKGSSK</sequence>
<evidence type="ECO:0008006" key="3">
    <source>
        <dbReference type="Google" id="ProtNLM"/>
    </source>
</evidence>
<accession>A0A0D7APX5</accession>
<gene>
    <name evidence="1" type="ORF">FISHEDRAFT_32392</name>
</gene>
<dbReference type="EMBL" id="KN881583">
    <property type="protein sequence ID" value="KIY53915.1"/>
    <property type="molecule type" value="Genomic_DNA"/>
</dbReference>
<dbReference type="AlphaFoldDB" id="A0A0D7APX5"/>
<dbReference type="OrthoDB" id="2752996at2759"/>
<reference evidence="1 2" key="1">
    <citation type="journal article" date="2015" name="Fungal Genet. Biol.">
        <title>Evolution of novel wood decay mechanisms in Agaricales revealed by the genome sequences of Fistulina hepatica and Cylindrobasidium torrendii.</title>
        <authorList>
            <person name="Floudas D."/>
            <person name="Held B.W."/>
            <person name="Riley R."/>
            <person name="Nagy L.G."/>
            <person name="Koehler G."/>
            <person name="Ransdell A.S."/>
            <person name="Younus H."/>
            <person name="Chow J."/>
            <person name="Chiniquy J."/>
            <person name="Lipzen A."/>
            <person name="Tritt A."/>
            <person name="Sun H."/>
            <person name="Haridas S."/>
            <person name="LaButti K."/>
            <person name="Ohm R.A."/>
            <person name="Kues U."/>
            <person name="Blanchette R.A."/>
            <person name="Grigoriev I.V."/>
            <person name="Minto R.E."/>
            <person name="Hibbett D.S."/>
        </authorList>
    </citation>
    <scope>NUCLEOTIDE SEQUENCE [LARGE SCALE GENOMIC DNA]</scope>
    <source>
        <strain evidence="1 2">ATCC 64428</strain>
    </source>
</reference>
<evidence type="ECO:0000313" key="2">
    <source>
        <dbReference type="Proteomes" id="UP000054144"/>
    </source>
</evidence>
<organism evidence="1 2">
    <name type="scientific">Fistulina hepatica ATCC 64428</name>
    <dbReference type="NCBI Taxonomy" id="1128425"/>
    <lineage>
        <taxon>Eukaryota</taxon>
        <taxon>Fungi</taxon>
        <taxon>Dikarya</taxon>
        <taxon>Basidiomycota</taxon>
        <taxon>Agaricomycotina</taxon>
        <taxon>Agaricomycetes</taxon>
        <taxon>Agaricomycetidae</taxon>
        <taxon>Agaricales</taxon>
        <taxon>Fistulinaceae</taxon>
        <taxon>Fistulina</taxon>
    </lineage>
</organism>
<protein>
    <recommendedName>
        <fullName evidence="3">Reverse transcriptase zinc-binding domain-containing protein</fullName>
    </recommendedName>
</protein>
<keyword evidence="2" id="KW-1185">Reference proteome</keyword>
<proteinExistence type="predicted"/>
<name>A0A0D7APX5_9AGAR</name>
<evidence type="ECO:0000313" key="1">
    <source>
        <dbReference type="EMBL" id="KIY53915.1"/>
    </source>
</evidence>